<gene>
    <name evidence="1" type="ORF">TRIATDRAFT_159587</name>
</gene>
<comment type="caution">
    <text evidence="1">The sequence shown here is derived from an EMBL/GenBank/DDBJ whole genome shotgun (WGS) entry which is preliminary data.</text>
</comment>
<reference evidence="1 2" key="1">
    <citation type="journal article" date="2011" name="Genome Biol.">
        <title>Comparative genome sequence analysis underscores mycoparasitism as the ancestral life style of Trichoderma.</title>
        <authorList>
            <person name="Kubicek C.P."/>
            <person name="Herrera-Estrella A."/>
            <person name="Seidl-Seiboth V."/>
            <person name="Martinez D.A."/>
            <person name="Druzhinina I.S."/>
            <person name="Thon M."/>
            <person name="Zeilinger S."/>
            <person name="Casas-Flores S."/>
            <person name="Horwitz B.A."/>
            <person name="Mukherjee P.K."/>
            <person name="Mukherjee M."/>
            <person name="Kredics L."/>
            <person name="Alcaraz L.D."/>
            <person name="Aerts A."/>
            <person name="Antal Z."/>
            <person name="Atanasova L."/>
            <person name="Cervantes-Badillo M.G."/>
            <person name="Challacombe J."/>
            <person name="Chertkov O."/>
            <person name="McCluskey K."/>
            <person name="Coulpier F."/>
            <person name="Deshpande N."/>
            <person name="von Doehren H."/>
            <person name="Ebbole D.J."/>
            <person name="Esquivel-Naranjo E.U."/>
            <person name="Fekete E."/>
            <person name="Flipphi M."/>
            <person name="Glaser F."/>
            <person name="Gomez-Rodriguez E.Y."/>
            <person name="Gruber S."/>
            <person name="Han C."/>
            <person name="Henrissat B."/>
            <person name="Hermosa R."/>
            <person name="Hernandez-Onate M."/>
            <person name="Karaffa L."/>
            <person name="Kosti I."/>
            <person name="Le Crom S."/>
            <person name="Lindquist E."/>
            <person name="Lucas S."/>
            <person name="Luebeck M."/>
            <person name="Luebeck P.S."/>
            <person name="Margeot A."/>
            <person name="Metz B."/>
            <person name="Misra M."/>
            <person name="Nevalainen H."/>
            <person name="Omann M."/>
            <person name="Packer N."/>
            <person name="Perrone G."/>
            <person name="Uresti-Rivera E.E."/>
            <person name="Salamov A."/>
            <person name="Schmoll M."/>
            <person name="Seiboth B."/>
            <person name="Shapiro H."/>
            <person name="Sukno S."/>
            <person name="Tamayo-Ramos J.A."/>
            <person name="Tisch D."/>
            <person name="Wiest A."/>
            <person name="Wilkinson H.H."/>
            <person name="Zhang M."/>
            <person name="Coutinho P.M."/>
            <person name="Kenerley C.M."/>
            <person name="Monte E."/>
            <person name="Baker S.E."/>
            <person name="Grigoriev I.V."/>
        </authorList>
    </citation>
    <scope>NUCLEOTIDE SEQUENCE [LARGE SCALE GENOMIC DNA]</scope>
    <source>
        <strain evidence="2">ATCC 20476 / IMI 206040</strain>
    </source>
</reference>
<evidence type="ECO:0000313" key="1">
    <source>
        <dbReference type="EMBL" id="EHK46428.1"/>
    </source>
</evidence>
<accession>G9NSN2</accession>
<name>G9NSN2_HYPAI</name>
<dbReference type="HOGENOM" id="CLU_3106677_0_0_1"/>
<keyword evidence="2" id="KW-1185">Reference proteome</keyword>
<dbReference type="AlphaFoldDB" id="G9NSN2"/>
<evidence type="ECO:0000313" key="2">
    <source>
        <dbReference type="Proteomes" id="UP000005426"/>
    </source>
</evidence>
<dbReference type="Proteomes" id="UP000005426">
    <property type="component" value="Unassembled WGS sequence"/>
</dbReference>
<protein>
    <submittedName>
        <fullName evidence="1">Uncharacterized protein</fullName>
    </submittedName>
</protein>
<organism evidence="1 2">
    <name type="scientific">Hypocrea atroviridis (strain ATCC 20476 / IMI 206040)</name>
    <name type="common">Trichoderma atroviride</name>
    <dbReference type="NCBI Taxonomy" id="452589"/>
    <lineage>
        <taxon>Eukaryota</taxon>
        <taxon>Fungi</taxon>
        <taxon>Dikarya</taxon>
        <taxon>Ascomycota</taxon>
        <taxon>Pezizomycotina</taxon>
        <taxon>Sordariomycetes</taxon>
        <taxon>Hypocreomycetidae</taxon>
        <taxon>Hypocreales</taxon>
        <taxon>Hypocreaceae</taxon>
        <taxon>Trichoderma</taxon>
    </lineage>
</organism>
<sequence length="51" mass="5528">MQRCCAAESKALALARKSRASLRDVPDTGCDNNAYTLVLRASPFQPAEMEA</sequence>
<proteinExistence type="predicted"/>
<dbReference type="EMBL" id="ABDG02000022">
    <property type="protein sequence ID" value="EHK46428.1"/>
    <property type="molecule type" value="Genomic_DNA"/>
</dbReference>